<keyword evidence="13" id="KW-1185">Reference proteome</keyword>
<comment type="similarity">
    <text evidence="2">Belongs to the ZapA family. Type 1 subfamily.</text>
</comment>
<evidence type="ECO:0000256" key="2">
    <source>
        <dbReference type="ARBA" id="ARBA00010074"/>
    </source>
</evidence>
<evidence type="ECO:0000256" key="5">
    <source>
        <dbReference type="ARBA" id="ARBA00022618"/>
    </source>
</evidence>
<dbReference type="GO" id="GO:0000917">
    <property type="term" value="P:division septum assembly"/>
    <property type="evidence" value="ECO:0007669"/>
    <property type="project" value="UniProtKB-KW"/>
</dbReference>
<dbReference type="InterPro" id="IPR042233">
    <property type="entry name" value="Cell_div_ZapA_N"/>
</dbReference>
<dbReference type="EMBL" id="QNRT01000003">
    <property type="protein sequence ID" value="RBP49629.1"/>
    <property type="molecule type" value="Genomic_DNA"/>
</dbReference>
<dbReference type="PANTHER" id="PTHR34981">
    <property type="entry name" value="CELL DIVISION PROTEIN ZAPA"/>
    <property type="match status" value="1"/>
</dbReference>
<organism evidence="12 13">
    <name type="scientific">Arenicella xantha</name>
    <dbReference type="NCBI Taxonomy" id="644221"/>
    <lineage>
        <taxon>Bacteria</taxon>
        <taxon>Pseudomonadati</taxon>
        <taxon>Pseudomonadota</taxon>
        <taxon>Gammaproteobacteria</taxon>
        <taxon>Arenicellales</taxon>
        <taxon>Arenicellaceae</taxon>
        <taxon>Arenicella</taxon>
    </lineage>
</organism>
<dbReference type="InterPro" id="IPR007838">
    <property type="entry name" value="Cell_div_ZapA-like"/>
</dbReference>
<evidence type="ECO:0000256" key="1">
    <source>
        <dbReference type="ARBA" id="ARBA00004496"/>
    </source>
</evidence>
<comment type="subcellular location">
    <subcellularLocation>
        <location evidence="1">Cytoplasm</location>
    </subcellularLocation>
</comment>
<dbReference type="FunCoup" id="A0A395JIM9">
    <property type="interactions" value="57"/>
</dbReference>
<accession>A0A395JIM9</accession>
<dbReference type="GO" id="GO:0030428">
    <property type="term" value="C:cell septum"/>
    <property type="evidence" value="ECO:0007669"/>
    <property type="project" value="TreeGrafter"/>
</dbReference>
<keyword evidence="8" id="KW-0131">Cell cycle</keyword>
<name>A0A395JIM9_9GAMM</name>
<protein>
    <recommendedName>
        <fullName evidence="3">Cell division protein ZapA</fullName>
    </recommendedName>
    <alternativeName>
        <fullName evidence="11">Z ring-associated protein ZapA</fullName>
    </alternativeName>
</protein>
<dbReference type="GO" id="GO:0005829">
    <property type="term" value="C:cytosol"/>
    <property type="evidence" value="ECO:0007669"/>
    <property type="project" value="TreeGrafter"/>
</dbReference>
<dbReference type="RefSeq" id="WP_113954636.1">
    <property type="nucleotide sequence ID" value="NZ_QNRT01000003.1"/>
</dbReference>
<dbReference type="InterPro" id="IPR036192">
    <property type="entry name" value="Cell_div_ZapA-like_sf"/>
</dbReference>
<evidence type="ECO:0000256" key="6">
    <source>
        <dbReference type="ARBA" id="ARBA00023054"/>
    </source>
</evidence>
<dbReference type="Gene3D" id="3.30.160.880">
    <property type="entry name" value="Cell division protein ZapA protomer, N-terminal domain"/>
    <property type="match status" value="1"/>
</dbReference>
<comment type="function">
    <text evidence="9">Activator of cell division through the inhibition of FtsZ GTPase activity, therefore promoting FtsZ assembly into bundles of protofilaments necessary for the formation of the division Z ring. It is recruited early at mid-cell but it is not essential for cell division.</text>
</comment>
<evidence type="ECO:0000256" key="9">
    <source>
        <dbReference type="ARBA" id="ARBA00024910"/>
    </source>
</evidence>
<dbReference type="SUPFAM" id="SSF102829">
    <property type="entry name" value="Cell division protein ZapA-like"/>
    <property type="match status" value="1"/>
</dbReference>
<comment type="subunit">
    <text evidence="10">Homodimer. Interacts with FtsZ.</text>
</comment>
<evidence type="ECO:0000256" key="10">
    <source>
        <dbReference type="ARBA" id="ARBA00026068"/>
    </source>
</evidence>
<keyword evidence="7" id="KW-0717">Septation</keyword>
<dbReference type="Gene3D" id="1.20.5.50">
    <property type="match status" value="1"/>
</dbReference>
<dbReference type="OrthoDB" id="5772359at2"/>
<keyword evidence="4" id="KW-0963">Cytoplasm</keyword>
<keyword evidence="5 12" id="KW-0132">Cell division</keyword>
<evidence type="ECO:0000256" key="7">
    <source>
        <dbReference type="ARBA" id="ARBA00023210"/>
    </source>
</evidence>
<keyword evidence="6" id="KW-0175">Coiled coil</keyword>
<evidence type="ECO:0000256" key="8">
    <source>
        <dbReference type="ARBA" id="ARBA00023306"/>
    </source>
</evidence>
<reference evidence="12 13" key="1">
    <citation type="submission" date="2018-06" db="EMBL/GenBank/DDBJ databases">
        <title>Genomic Encyclopedia of Type Strains, Phase IV (KMG-IV): sequencing the most valuable type-strain genomes for metagenomic binning, comparative biology and taxonomic classification.</title>
        <authorList>
            <person name="Goeker M."/>
        </authorList>
    </citation>
    <scope>NUCLEOTIDE SEQUENCE [LARGE SCALE GENOMIC DNA]</scope>
    <source>
        <strain evidence="12 13">DSM 24032</strain>
    </source>
</reference>
<dbReference type="Pfam" id="PF05164">
    <property type="entry name" value="ZapA"/>
    <property type="match status" value="1"/>
</dbReference>
<evidence type="ECO:0000256" key="4">
    <source>
        <dbReference type="ARBA" id="ARBA00022490"/>
    </source>
</evidence>
<dbReference type="InParanoid" id="A0A395JIM9"/>
<comment type="caution">
    <text evidence="12">The sequence shown here is derived from an EMBL/GenBank/DDBJ whole genome shotgun (WGS) entry which is preliminary data.</text>
</comment>
<evidence type="ECO:0000313" key="13">
    <source>
        <dbReference type="Proteomes" id="UP000253083"/>
    </source>
</evidence>
<proteinExistence type="inferred from homology"/>
<dbReference type="GO" id="GO:0032153">
    <property type="term" value="C:cell division site"/>
    <property type="evidence" value="ECO:0007669"/>
    <property type="project" value="TreeGrafter"/>
</dbReference>
<dbReference type="AlphaFoldDB" id="A0A395JIM9"/>
<evidence type="ECO:0000313" key="12">
    <source>
        <dbReference type="EMBL" id="RBP49629.1"/>
    </source>
</evidence>
<dbReference type="PANTHER" id="PTHR34981:SF1">
    <property type="entry name" value="CELL DIVISION PROTEIN ZAPA"/>
    <property type="match status" value="1"/>
</dbReference>
<evidence type="ECO:0000256" key="11">
    <source>
        <dbReference type="ARBA" id="ARBA00033158"/>
    </source>
</evidence>
<dbReference type="GO" id="GO:0043093">
    <property type="term" value="P:FtsZ-dependent cytokinesis"/>
    <property type="evidence" value="ECO:0007669"/>
    <property type="project" value="TreeGrafter"/>
</dbReference>
<dbReference type="Proteomes" id="UP000253083">
    <property type="component" value="Unassembled WGS sequence"/>
</dbReference>
<sequence>MASSAQSRGINISIMGRDFSVACPPEEQEDLQSAARYLDTKMKEIQKTGKIIGAERCAIMAALNITNELLKLQRMTTGQEQVQARLSSLQARIDEVLREAEGV</sequence>
<dbReference type="GO" id="GO:0000921">
    <property type="term" value="P:septin ring assembly"/>
    <property type="evidence" value="ECO:0007669"/>
    <property type="project" value="TreeGrafter"/>
</dbReference>
<gene>
    <name evidence="12" type="ORF">DFR28_10354</name>
</gene>
<evidence type="ECO:0000256" key="3">
    <source>
        <dbReference type="ARBA" id="ARBA00015195"/>
    </source>
</evidence>